<dbReference type="Proteomes" id="UP000789423">
    <property type="component" value="Unassembled WGS sequence"/>
</dbReference>
<feature type="transmembrane region" description="Helical" evidence="2">
    <location>
        <begin position="6"/>
        <end position="27"/>
    </location>
</feature>
<organism evidence="3 4">
    <name type="scientific">Bacillus rhizoplanae</name>
    <dbReference type="NCBI Taxonomy" id="2880966"/>
    <lineage>
        <taxon>Bacteria</taxon>
        <taxon>Bacillati</taxon>
        <taxon>Bacillota</taxon>
        <taxon>Bacilli</taxon>
        <taxon>Bacillales</taxon>
        <taxon>Bacillaceae</taxon>
        <taxon>Bacillus</taxon>
    </lineage>
</organism>
<feature type="region of interest" description="Disordered" evidence="1">
    <location>
        <begin position="48"/>
        <end position="70"/>
    </location>
</feature>
<evidence type="ECO:0008006" key="5">
    <source>
        <dbReference type="Google" id="ProtNLM"/>
    </source>
</evidence>
<evidence type="ECO:0000256" key="2">
    <source>
        <dbReference type="SAM" id="Phobius"/>
    </source>
</evidence>
<evidence type="ECO:0000313" key="4">
    <source>
        <dbReference type="Proteomes" id="UP000789423"/>
    </source>
</evidence>
<reference evidence="3 4" key="1">
    <citation type="submission" date="2021-10" db="EMBL/GenBank/DDBJ databases">
        <authorList>
            <person name="Criscuolo A."/>
        </authorList>
    </citation>
    <scope>NUCLEOTIDE SEQUENCE [LARGE SCALE GENOMIC DNA]</scope>
    <source>
        <strain evidence="4">CIP 111899</strain>
    </source>
</reference>
<gene>
    <name evidence="3" type="ORF">BACCIP111899_01049</name>
</gene>
<accession>A0ABM8Y825</accession>
<proteinExistence type="predicted"/>
<keyword evidence="2" id="KW-0812">Transmembrane</keyword>
<evidence type="ECO:0000256" key="1">
    <source>
        <dbReference type="SAM" id="MobiDB-lite"/>
    </source>
</evidence>
<keyword evidence="4" id="KW-1185">Reference proteome</keyword>
<dbReference type="RefSeq" id="WP_230574111.1">
    <property type="nucleotide sequence ID" value="NZ_CAKJTI010000003.1"/>
</dbReference>
<protein>
    <recommendedName>
        <fullName evidence="5">DUF3951 domain-containing protein</fullName>
    </recommendedName>
</protein>
<keyword evidence="2" id="KW-1133">Transmembrane helix</keyword>
<comment type="caution">
    <text evidence="3">The sequence shown here is derived from an EMBL/GenBank/DDBJ whole genome shotgun (WGS) entry which is preliminary data.</text>
</comment>
<name>A0ABM8Y825_9BACI</name>
<dbReference type="Pfam" id="PF13131">
    <property type="entry name" value="DUF3951"/>
    <property type="match status" value="1"/>
</dbReference>
<evidence type="ECO:0000313" key="3">
    <source>
        <dbReference type="EMBL" id="CAG9611877.1"/>
    </source>
</evidence>
<sequence>MFILTIGVVMFTMFLFFIIGLTTYTMFVQKVTPQIYYTPFESITAQSPVEFHEEQEDREESADVGKDKDR</sequence>
<dbReference type="EMBL" id="CAKJTI010000003">
    <property type="protein sequence ID" value="CAG9611877.1"/>
    <property type="molecule type" value="Genomic_DNA"/>
</dbReference>
<feature type="compositionally biased region" description="Basic and acidic residues" evidence="1">
    <location>
        <begin position="61"/>
        <end position="70"/>
    </location>
</feature>
<keyword evidence="2" id="KW-0472">Membrane</keyword>
<dbReference type="InterPro" id="IPR025028">
    <property type="entry name" value="DUF3951"/>
</dbReference>